<evidence type="ECO:0000256" key="1">
    <source>
        <dbReference type="SAM" id="MobiDB-lite"/>
    </source>
</evidence>
<sequence length="68" mass="7450">MHNESPLPIGRVDGQSTREEQPTSGRLHHSESNGIEQQRQRAKRTAAWVGAIAVLVYVGFILSGVIGR</sequence>
<evidence type="ECO:0000256" key="2">
    <source>
        <dbReference type="SAM" id="Phobius"/>
    </source>
</evidence>
<evidence type="ECO:0000313" key="3">
    <source>
        <dbReference type="EMBL" id="MDT3468205.1"/>
    </source>
</evidence>
<proteinExistence type="predicted"/>
<dbReference type="Proteomes" id="UP001251948">
    <property type="component" value="Unassembled WGS sequence"/>
</dbReference>
<keyword evidence="2" id="KW-0472">Membrane</keyword>
<keyword evidence="2" id="KW-1133">Transmembrane helix</keyword>
<organism evidence="3 4">
    <name type="scientific">Stenotrophomonas maltophilia</name>
    <name type="common">Pseudomonas maltophilia</name>
    <name type="synonym">Xanthomonas maltophilia</name>
    <dbReference type="NCBI Taxonomy" id="40324"/>
    <lineage>
        <taxon>Bacteria</taxon>
        <taxon>Pseudomonadati</taxon>
        <taxon>Pseudomonadota</taxon>
        <taxon>Gammaproteobacteria</taxon>
        <taxon>Lysobacterales</taxon>
        <taxon>Lysobacteraceae</taxon>
        <taxon>Stenotrophomonas</taxon>
        <taxon>Stenotrophomonas maltophilia group</taxon>
    </lineage>
</organism>
<reference evidence="3" key="1">
    <citation type="submission" date="2023-07" db="EMBL/GenBank/DDBJ databases">
        <title>Comparative genomics of clinical Stenotrophomonas maltophilia isolates reveals regions of diversity which correlate with colonization and persistence in vivo.</title>
        <authorList>
            <person name="Mcdaniel M.S."/>
            <person name="Swords W.E."/>
            <person name="Sumpter N.A."/>
            <person name="Lindgren N.R."/>
            <person name="Billiot C.E."/>
        </authorList>
    </citation>
    <scope>NUCLEOTIDE SEQUENCE</scope>
    <source>
        <strain evidence="3">Ism4</strain>
    </source>
</reference>
<feature type="transmembrane region" description="Helical" evidence="2">
    <location>
        <begin position="46"/>
        <end position="66"/>
    </location>
</feature>
<comment type="caution">
    <text evidence="3">The sequence shown here is derived from an EMBL/GenBank/DDBJ whole genome shotgun (WGS) entry which is preliminary data.</text>
</comment>
<dbReference type="RefSeq" id="WP_133936380.1">
    <property type="nucleotide sequence ID" value="NZ_JAVSKO010000003.1"/>
</dbReference>
<name>A0AAJ2JAS4_STEMA</name>
<feature type="region of interest" description="Disordered" evidence="1">
    <location>
        <begin position="1"/>
        <end position="40"/>
    </location>
</feature>
<keyword evidence="2" id="KW-0812">Transmembrane</keyword>
<dbReference type="AlphaFoldDB" id="A0AAJ2JAS4"/>
<evidence type="ECO:0008006" key="5">
    <source>
        <dbReference type="Google" id="ProtNLM"/>
    </source>
</evidence>
<evidence type="ECO:0000313" key="4">
    <source>
        <dbReference type="Proteomes" id="UP001251948"/>
    </source>
</evidence>
<dbReference type="EMBL" id="JAVSKO010000003">
    <property type="protein sequence ID" value="MDT3468205.1"/>
    <property type="molecule type" value="Genomic_DNA"/>
</dbReference>
<protein>
    <recommendedName>
        <fullName evidence="5">Transmembrane protein</fullName>
    </recommendedName>
</protein>
<accession>A0AAJ2JAS4</accession>
<gene>
    <name evidence="3" type="ORF">ROV92_09400</name>
</gene>